<sequence length="90" mass="10510">MSKSTIFFLVVPLALAAMPVTAQVGEKATYVGEGRYVGDDRTSSDTAVIRQRNQEQTERRQDRDRSEQRYQESERRERAYERESSSDRLY</sequence>
<reference evidence="3 4" key="1">
    <citation type="submission" date="2016-10" db="EMBL/GenBank/DDBJ databases">
        <authorList>
            <person name="Varghese N."/>
            <person name="Submissions S."/>
        </authorList>
    </citation>
    <scope>NUCLEOTIDE SEQUENCE [LARGE SCALE GENOMIC DNA]</scope>
    <source>
        <strain evidence="3 4">Nl1</strain>
    </source>
</reference>
<name>A0ABY0TLA3_9PROT</name>
<feature type="region of interest" description="Disordered" evidence="1">
    <location>
        <begin position="34"/>
        <end position="90"/>
    </location>
</feature>
<accession>A0ABY0TLA3</accession>
<gene>
    <name evidence="3" type="ORF">SAMN05216402_3232</name>
</gene>
<evidence type="ECO:0000313" key="3">
    <source>
        <dbReference type="EMBL" id="SDR00925.1"/>
    </source>
</evidence>
<dbReference type="Proteomes" id="UP000183471">
    <property type="component" value="Unassembled WGS sequence"/>
</dbReference>
<evidence type="ECO:0000256" key="2">
    <source>
        <dbReference type="SAM" id="SignalP"/>
    </source>
</evidence>
<feature type="chain" id="PRO_5047468025" evidence="2">
    <location>
        <begin position="23"/>
        <end position="90"/>
    </location>
</feature>
<dbReference type="EMBL" id="FNKY01000001">
    <property type="protein sequence ID" value="SDR00925.1"/>
    <property type="molecule type" value="Genomic_DNA"/>
</dbReference>
<keyword evidence="2" id="KW-0732">Signal</keyword>
<evidence type="ECO:0000313" key="4">
    <source>
        <dbReference type="Proteomes" id="UP000183471"/>
    </source>
</evidence>
<proteinExistence type="predicted"/>
<feature type="compositionally biased region" description="Basic and acidic residues" evidence="1">
    <location>
        <begin position="52"/>
        <end position="90"/>
    </location>
</feature>
<feature type="signal peptide" evidence="2">
    <location>
        <begin position="1"/>
        <end position="22"/>
    </location>
</feature>
<comment type="caution">
    <text evidence="3">The sequence shown here is derived from an EMBL/GenBank/DDBJ whole genome shotgun (WGS) entry which is preliminary data.</text>
</comment>
<evidence type="ECO:0000256" key="1">
    <source>
        <dbReference type="SAM" id="MobiDB-lite"/>
    </source>
</evidence>
<keyword evidence="4" id="KW-1185">Reference proteome</keyword>
<dbReference type="RefSeq" id="WP_107878326.1">
    <property type="nucleotide sequence ID" value="NZ_FNKY01000001.1"/>
</dbReference>
<protein>
    <submittedName>
        <fullName evidence="3">Uncharacterized protein</fullName>
    </submittedName>
</protein>
<organism evidence="3 4">
    <name type="scientific">Nitrosospira multiformis</name>
    <dbReference type="NCBI Taxonomy" id="1231"/>
    <lineage>
        <taxon>Bacteria</taxon>
        <taxon>Pseudomonadati</taxon>
        <taxon>Pseudomonadota</taxon>
        <taxon>Betaproteobacteria</taxon>
        <taxon>Nitrosomonadales</taxon>
        <taxon>Nitrosomonadaceae</taxon>
        <taxon>Nitrosospira</taxon>
    </lineage>
</organism>